<name>A0A843W6E7_COLES</name>
<proteinExistence type="predicted"/>
<evidence type="ECO:0000313" key="2">
    <source>
        <dbReference type="EMBL" id="MQM00515.1"/>
    </source>
</evidence>
<protein>
    <submittedName>
        <fullName evidence="2">Uncharacterized protein</fullName>
    </submittedName>
</protein>
<accession>A0A843W6E7</accession>
<comment type="caution">
    <text evidence="2">The sequence shown here is derived from an EMBL/GenBank/DDBJ whole genome shotgun (WGS) entry which is preliminary data.</text>
</comment>
<organism evidence="2 3">
    <name type="scientific">Colocasia esculenta</name>
    <name type="common">Wild taro</name>
    <name type="synonym">Arum esculentum</name>
    <dbReference type="NCBI Taxonomy" id="4460"/>
    <lineage>
        <taxon>Eukaryota</taxon>
        <taxon>Viridiplantae</taxon>
        <taxon>Streptophyta</taxon>
        <taxon>Embryophyta</taxon>
        <taxon>Tracheophyta</taxon>
        <taxon>Spermatophyta</taxon>
        <taxon>Magnoliopsida</taxon>
        <taxon>Liliopsida</taxon>
        <taxon>Araceae</taxon>
        <taxon>Aroideae</taxon>
        <taxon>Colocasieae</taxon>
        <taxon>Colocasia</taxon>
    </lineage>
</organism>
<sequence length="120" mass="13539">MANHQREPTQQTLVPPEKFLAATRARVSLLCLLGGSRRPRLTNSRCENWGLIVEEASEASQGSRSSRSHRWRRIQGRSNLPDYRASPWTSSLQASSQSKLLQGSTLEERSHSIHFTVIDV</sequence>
<gene>
    <name evidence="2" type="ORF">Taro_033245</name>
</gene>
<dbReference type="AlphaFoldDB" id="A0A843W6E7"/>
<evidence type="ECO:0000256" key="1">
    <source>
        <dbReference type="SAM" id="MobiDB-lite"/>
    </source>
</evidence>
<reference evidence="2" key="1">
    <citation type="submission" date="2017-07" db="EMBL/GenBank/DDBJ databases">
        <title>Taro Niue Genome Assembly and Annotation.</title>
        <authorList>
            <person name="Atibalentja N."/>
            <person name="Keating K."/>
            <person name="Fields C.J."/>
        </authorList>
    </citation>
    <scope>NUCLEOTIDE SEQUENCE</scope>
    <source>
        <strain evidence="2">Niue_2</strain>
        <tissue evidence="2">Leaf</tissue>
    </source>
</reference>
<evidence type="ECO:0000313" key="3">
    <source>
        <dbReference type="Proteomes" id="UP000652761"/>
    </source>
</evidence>
<keyword evidence="3" id="KW-1185">Reference proteome</keyword>
<feature type="compositionally biased region" description="Basic residues" evidence="1">
    <location>
        <begin position="66"/>
        <end position="75"/>
    </location>
</feature>
<feature type="region of interest" description="Disordered" evidence="1">
    <location>
        <begin position="57"/>
        <end position="78"/>
    </location>
</feature>
<dbReference type="Proteomes" id="UP000652761">
    <property type="component" value="Unassembled WGS sequence"/>
</dbReference>
<dbReference type="EMBL" id="NMUH01002523">
    <property type="protein sequence ID" value="MQM00515.1"/>
    <property type="molecule type" value="Genomic_DNA"/>
</dbReference>